<evidence type="ECO:0000313" key="1">
    <source>
        <dbReference type="EMBL" id="MFF3575010.1"/>
    </source>
</evidence>
<gene>
    <name evidence="1" type="ORF">ACFYXQ_45465</name>
</gene>
<reference evidence="1 2" key="1">
    <citation type="submission" date="2024-10" db="EMBL/GenBank/DDBJ databases">
        <title>The Natural Products Discovery Center: Release of the First 8490 Sequenced Strains for Exploring Actinobacteria Biosynthetic Diversity.</title>
        <authorList>
            <person name="Kalkreuter E."/>
            <person name="Kautsar S.A."/>
            <person name="Yang D."/>
            <person name="Bader C.D."/>
            <person name="Teijaro C.N."/>
            <person name="Fluegel L."/>
            <person name="Davis C.M."/>
            <person name="Simpson J.R."/>
            <person name="Lauterbach L."/>
            <person name="Steele A.D."/>
            <person name="Gui C."/>
            <person name="Meng S."/>
            <person name="Li G."/>
            <person name="Viehrig K."/>
            <person name="Ye F."/>
            <person name="Su P."/>
            <person name="Kiefer A.F."/>
            <person name="Nichols A."/>
            <person name="Cepeda A.J."/>
            <person name="Yan W."/>
            <person name="Fan B."/>
            <person name="Jiang Y."/>
            <person name="Adhikari A."/>
            <person name="Zheng C.-J."/>
            <person name="Schuster L."/>
            <person name="Cowan T.M."/>
            <person name="Smanski M.J."/>
            <person name="Chevrette M.G."/>
            <person name="De Carvalho L.P.S."/>
            <person name="Shen B."/>
        </authorList>
    </citation>
    <scope>NUCLEOTIDE SEQUENCE [LARGE SCALE GENOMIC DNA]</scope>
    <source>
        <strain evidence="1 2">NPDC002593</strain>
    </source>
</reference>
<dbReference type="EMBL" id="JBIAQY010000035">
    <property type="protein sequence ID" value="MFF3575010.1"/>
    <property type="molecule type" value="Genomic_DNA"/>
</dbReference>
<name>A0ABW6SFF4_9NOCA</name>
<evidence type="ECO:0000313" key="2">
    <source>
        <dbReference type="Proteomes" id="UP001601992"/>
    </source>
</evidence>
<proteinExistence type="predicted"/>
<dbReference type="RefSeq" id="WP_387407035.1">
    <property type="nucleotide sequence ID" value="NZ_JBIAQY010000035.1"/>
</dbReference>
<organism evidence="1 2">
    <name type="scientific">Nocardia jiangxiensis</name>
    <dbReference type="NCBI Taxonomy" id="282685"/>
    <lineage>
        <taxon>Bacteria</taxon>
        <taxon>Bacillati</taxon>
        <taxon>Actinomycetota</taxon>
        <taxon>Actinomycetes</taxon>
        <taxon>Mycobacteriales</taxon>
        <taxon>Nocardiaceae</taxon>
        <taxon>Nocardia</taxon>
    </lineage>
</organism>
<comment type="caution">
    <text evidence="1">The sequence shown here is derived from an EMBL/GenBank/DDBJ whole genome shotgun (WGS) entry which is preliminary data.</text>
</comment>
<sequence>MLVARARWRRLELTHDDRPVGVLRERGHRAIADLPTATMTFRNHSNVDIRAYPVPADADPLAPPPASATMTAVTTHLARYDWRIQAADRRYQMVQGRGDRYTVTEQGEPLGDGWFTAIFIHRQWLSLAPVVPLDHQAYMIWLAYRTFISRHTGL</sequence>
<accession>A0ABW6SFF4</accession>
<keyword evidence="2" id="KW-1185">Reference proteome</keyword>
<protein>
    <submittedName>
        <fullName evidence="1">Uncharacterized protein</fullName>
    </submittedName>
</protein>
<dbReference type="Proteomes" id="UP001601992">
    <property type="component" value="Unassembled WGS sequence"/>
</dbReference>